<evidence type="ECO:0000256" key="1">
    <source>
        <dbReference type="ARBA" id="ARBA00006611"/>
    </source>
</evidence>
<dbReference type="PANTHER" id="PTHR30486">
    <property type="entry name" value="TWITCHING MOTILITY PROTEIN PILT"/>
    <property type="match status" value="1"/>
</dbReference>
<dbReference type="InterPro" id="IPR001482">
    <property type="entry name" value="T2SS/T4SS_dom"/>
</dbReference>
<dbReference type="GO" id="GO:0016887">
    <property type="term" value="F:ATP hydrolysis activity"/>
    <property type="evidence" value="ECO:0007669"/>
    <property type="project" value="InterPro"/>
</dbReference>
<reference evidence="3" key="1">
    <citation type="submission" date="2020-05" db="EMBL/GenBank/DDBJ databases">
        <authorList>
            <person name="Chiriac C."/>
            <person name="Salcher M."/>
            <person name="Ghai R."/>
            <person name="Kavagutti S V."/>
        </authorList>
    </citation>
    <scope>NUCLEOTIDE SEQUENCE</scope>
</reference>
<dbReference type="Pfam" id="PF00437">
    <property type="entry name" value="T2SSE"/>
    <property type="match status" value="1"/>
</dbReference>
<name>A0A6J6NGW9_9ZZZZ</name>
<gene>
    <name evidence="3" type="ORF">UFOPK2373_00533</name>
</gene>
<evidence type="ECO:0000313" key="3">
    <source>
        <dbReference type="EMBL" id="CAB4685931.1"/>
    </source>
</evidence>
<proteinExistence type="inferred from homology"/>
<dbReference type="CDD" id="cd01130">
    <property type="entry name" value="VirB11-like_ATPase"/>
    <property type="match status" value="1"/>
</dbReference>
<accession>A0A6J6NGW9</accession>
<dbReference type="EMBL" id="CAEZXL010000073">
    <property type="protein sequence ID" value="CAB4685931.1"/>
    <property type="molecule type" value="Genomic_DNA"/>
</dbReference>
<dbReference type="Gene3D" id="3.40.50.300">
    <property type="entry name" value="P-loop containing nucleotide triphosphate hydrolases"/>
    <property type="match status" value="1"/>
</dbReference>
<protein>
    <submittedName>
        <fullName evidence="3">Unannotated protein</fullName>
    </submittedName>
</protein>
<comment type="similarity">
    <text evidence="1">Belongs to the GSP E family.</text>
</comment>
<dbReference type="PANTHER" id="PTHR30486:SF6">
    <property type="entry name" value="TYPE IV PILUS RETRACTATION ATPASE PILT"/>
    <property type="match status" value="1"/>
</dbReference>
<dbReference type="AlphaFoldDB" id="A0A6J6NGW9"/>
<evidence type="ECO:0000259" key="2">
    <source>
        <dbReference type="Pfam" id="PF00437"/>
    </source>
</evidence>
<feature type="domain" description="Bacterial type II secretion system protein E" evidence="2">
    <location>
        <begin position="9"/>
        <end position="191"/>
    </location>
</feature>
<organism evidence="3">
    <name type="scientific">freshwater metagenome</name>
    <dbReference type="NCBI Taxonomy" id="449393"/>
    <lineage>
        <taxon>unclassified sequences</taxon>
        <taxon>metagenomes</taxon>
        <taxon>ecological metagenomes</taxon>
    </lineage>
</organism>
<dbReference type="InterPro" id="IPR027417">
    <property type="entry name" value="P-loop_NTPase"/>
</dbReference>
<dbReference type="InterPro" id="IPR050921">
    <property type="entry name" value="T4SS_GSP_E_ATPase"/>
</dbReference>
<sequence length="213" mass="22982">MLGGECSKNTEISIRRHSAKHFTLEDLVTSEFVSQEQAAQLRQILIAKENFVIVGGTGSGKTTLLRALMNVCSAERIISIEDAPELELVGNAVALKTREANHEGVGSISTSSLVREALRMRPDRLVIGEVRGVEMLTLLQALNTGHSGAGFTLHANSISEAVPRMLAILAVSGMQPALARVLISASVHWVIEVKRTITGREVVGIARMVIEHE</sequence>
<dbReference type="SUPFAM" id="SSF52540">
    <property type="entry name" value="P-loop containing nucleoside triphosphate hydrolases"/>
    <property type="match status" value="1"/>
</dbReference>